<feature type="region of interest" description="Disordered" evidence="1">
    <location>
        <begin position="240"/>
        <end position="382"/>
    </location>
</feature>
<feature type="region of interest" description="Disordered" evidence="1">
    <location>
        <begin position="183"/>
        <end position="210"/>
    </location>
</feature>
<feature type="compositionally biased region" description="Polar residues" evidence="1">
    <location>
        <begin position="23"/>
        <end position="36"/>
    </location>
</feature>
<sequence>MDQDEKEYTQPEVRKSLTEEPSPLQQGVSSLKTQSLGYPGSHGHLEEIGKSVILPQAHLGQPQNLPDITAAGSYSEDGSRQAVAGQYQPESRPISRQSEDLERTLHADAKLLTAGTVAPEENSAQWMRNAEWLPHDDPTQRDRQGPDVEQPTKRVKEQWGSRPVTQFEFPAAQNILQAGQDGQYQAPPETMVSEQEAAVSQDAVAVTSSTRPDILTASTMRKRQQQRELAQSLGIKAVYKKKRQSMHSHLTPDLGESAAVQYMSSNTPGLGSVPSEQLGPRSGQRPVTQIHFQNAEPPTLASQQLPLPTGGSPPQTPLPPDISSREVPEVFLDEEESIGMAGKQDLSPRKAREAAGAPPGQTPQAETLGLKHQLPKSTAKKS</sequence>
<feature type="compositionally biased region" description="Basic and acidic residues" evidence="1">
    <location>
        <begin position="97"/>
        <end position="109"/>
    </location>
</feature>
<feature type="region of interest" description="Disordered" evidence="1">
    <location>
        <begin position="1"/>
        <end position="44"/>
    </location>
</feature>
<keyword evidence="3" id="KW-1185">Reference proteome</keyword>
<feature type="compositionally biased region" description="Basic and acidic residues" evidence="1">
    <location>
        <begin position="133"/>
        <end position="159"/>
    </location>
</feature>
<feature type="region of interest" description="Disordered" evidence="1">
    <location>
        <begin position="57"/>
        <end position="163"/>
    </location>
</feature>
<organism evidence="2 3">
    <name type="scientific">Monascus purpureus</name>
    <name type="common">Red mold</name>
    <name type="synonym">Monascus anka</name>
    <dbReference type="NCBI Taxonomy" id="5098"/>
    <lineage>
        <taxon>Eukaryota</taxon>
        <taxon>Fungi</taxon>
        <taxon>Dikarya</taxon>
        <taxon>Ascomycota</taxon>
        <taxon>Pezizomycotina</taxon>
        <taxon>Eurotiomycetes</taxon>
        <taxon>Eurotiomycetidae</taxon>
        <taxon>Eurotiales</taxon>
        <taxon>Aspergillaceae</taxon>
        <taxon>Monascus</taxon>
    </lineage>
</organism>
<evidence type="ECO:0000256" key="1">
    <source>
        <dbReference type="SAM" id="MobiDB-lite"/>
    </source>
</evidence>
<gene>
    <name evidence="2" type="ORF">MPDQ_005184</name>
</gene>
<dbReference type="EMBL" id="VIFY01000354">
    <property type="protein sequence ID" value="TQB67586.1"/>
    <property type="molecule type" value="Genomic_DNA"/>
</dbReference>
<name>A0A507QGD0_MONPU</name>
<reference evidence="2 3" key="1">
    <citation type="submission" date="2019-06" db="EMBL/GenBank/DDBJ databases">
        <title>Wine fermentation using esterase from Monascus purpureus.</title>
        <authorList>
            <person name="Geng C."/>
            <person name="Zhang Y."/>
        </authorList>
    </citation>
    <scope>NUCLEOTIDE SEQUENCE [LARGE SCALE GENOMIC DNA]</scope>
    <source>
        <strain evidence="2">HQ1</strain>
    </source>
</reference>
<evidence type="ECO:0000313" key="2">
    <source>
        <dbReference type="EMBL" id="TQB67586.1"/>
    </source>
</evidence>
<dbReference type="AlphaFoldDB" id="A0A507QGD0"/>
<dbReference type="Proteomes" id="UP000319663">
    <property type="component" value="Unassembled WGS sequence"/>
</dbReference>
<feature type="compositionally biased region" description="Low complexity" evidence="1">
    <location>
        <begin position="354"/>
        <end position="365"/>
    </location>
</feature>
<accession>A0A507QGD0</accession>
<feature type="compositionally biased region" description="Basic and acidic residues" evidence="1">
    <location>
        <begin position="1"/>
        <end position="18"/>
    </location>
</feature>
<proteinExistence type="predicted"/>
<protein>
    <submittedName>
        <fullName evidence="2">Uncharacterized protein</fullName>
    </submittedName>
</protein>
<comment type="caution">
    <text evidence="2">The sequence shown here is derived from an EMBL/GenBank/DDBJ whole genome shotgun (WGS) entry which is preliminary data.</text>
</comment>
<evidence type="ECO:0000313" key="3">
    <source>
        <dbReference type="Proteomes" id="UP000319663"/>
    </source>
</evidence>